<evidence type="ECO:0000256" key="2">
    <source>
        <dbReference type="ARBA" id="ARBA00022723"/>
    </source>
</evidence>
<dbReference type="EMBL" id="WUBL01000089">
    <property type="protein sequence ID" value="KAF2966442.1"/>
    <property type="molecule type" value="Genomic_DNA"/>
</dbReference>
<keyword evidence="3" id="KW-0863">Zinc-finger</keyword>
<feature type="compositionally biased region" description="Basic and acidic residues" evidence="6">
    <location>
        <begin position="510"/>
        <end position="520"/>
    </location>
</feature>
<protein>
    <recommendedName>
        <fullName evidence="11">C3HC-type domain-containing protein</fullName>
    </recommendedName>
</protein>
<keyword evidence="5" id="KW-0539">Nucleus</keyword>
<keyword evidence="10" id="KW-1185">Reference proteome</keyword>
<reference evidence="9 10" key="1">
    <citation type="submission" date="2019-12" db="EMBL/GenBank/DDBJ databases">
        <title>Draft genome sequence of the ascomycete Xylaria multiplex DSM 110363.</title>
        <authorList>
            <person name="Buettner E."/>
            <person name="Kellner H."/>
        </authorList>
    </citation>
    <scope>NUCLEOTIDE SEQUENCE [LARGE SCALE GENOMIC DNA]</scope>
    <source>
        <strain evidence="9 10">DSM 110363</strain>
    </source>
</reference>
<feature type="domain" description="NuBaID C-terminal" evidence="8">
    <location>
        <begin position="308"/>
        <end position="411"/>
    </location>
</feature>
<evidence type="ECO:0000259" key="8">
    <source>
        <dbReference type="Pfam" id="PF08600"/>
    </source>
</evidence>
<dbReference type="OrthoDB" id="2592092at2759"/>
<evidence type="ECO:0000256" key="1">
    <source>
        <dbReference type="ARBA" id="ARBA00004123"/>
    </source>
</evidence>
<evidence type="ECO:0000256" key="3">
    <source>
        <dbReference type="ARBA" id="ARBA00022771"/>
    </source>
</evidence>
<dbReference type="InterPro" id="IPR013909">
    <property type="entry name" value="NuBaID_C"/>
</dbReference>
<evidence type="ECO:0008006" key="11">
    <source>
        <dbReference type="Google" id="ProtNLM"/>
    </source>
</evidence>
<dbReference type="PANTHER" id="PTHR15835:SF6">
    <property type="entry name" value="ZINC FINGER C3HC-TYPE PROTEIN 1"/>
    <property type="match status" value="1"/>
</dbReference>
<gene>
    <name evidence="9" type="ORF">GQX73_g7137</name>
</gene>
<dbReference type="Pfam" id="PF08600">
    <property type="entry name" value="NuBaID_C"/>
    <property type="match status" value="1"/>
</dbReference>
<evidence type="ECO:0000259" key="7">
    <source>
        <dbReference type="Pfam" id="PF07967"/>
    </source>
</evidence>
<dbReference type="PANTHER" id="PTHR15835">
    <property type="entry name" value="NUCLEAR-INTERACTING PARTNER OF ALK"/>
    <property type="match status" value="1"/>
</dbReference>
<evidence type="ECO:0000313" key="9">
    <source>
        <dbReference type="EMBL" id="KAF2966442.1"/>
    </source>
</evidence>
<accession>A0A7C8IU16</accession>
<name>A0A7C8IU16_9PEZI</name>
<keyword evidence="4" id="KW-0862">Zinc</keyword>
<evidence type="ECO:0000256" key="5">
    <source>
        <dbReference type="ARBA" id="ARBA00023242"/>
    </source>
</evidence>
<dbReference type="InterPro" id="IPR012935">
    <property type="entry name" value="NuBaID_N"/>
</dbReference>
<sequence length="520" mass="57647">MNATKRKFNTLIQGIGARSPQAPELDDGHTPTRHGLTASSPPSRLSASISTPDATARAGIPTFSTPSPSTELLNKRRRIGVIEMPNPSLSPSPKSGTTTISNVVLKKWTSSAAIPAARKDTQSEPPRYCPSDRDSLIRRLGTFQELTEWTPKPDKVNEIEWAKRGWVCQGGERVRCTLCHKEIVVKTNTRTVDGKQVPVVVGSDVEQGLAKRYSELIIEAHEDDCLWRRHGCDDSLLRLPLAVPQTALASLRERYDDLCTRPSFLPYFFNLRLPPTLNLKVIKTQLPPDFFTQPPPPSTNPPSPNDVALALALTGWQGLTNPRIGAVPNTATCATCLRRLGLWMFKSKEVDEATGKIIVPAPMDHLDPIREHRFFCPWRNTTAQQNPGARTKDTKAAWEVLAQTLKNSAYLRQQAEKSTHRTPFHRAAASLPGTPSRSSKHNSEEQAAMETPGEPEEEEEDMAARDAKDKERWAKLRRVKSLFDTKGRKKQQRALSRPGTASSRPPTAHSRQESVGGEKA</sequence>
<evidence type="ECO:0000256" key="6">
    <source>
        <dbReference type="SAM" id="MobiDB-lite"/>
    </source>
</evidence>
<dbReference type="AlphaFoldDB" id="A0A7C8IU16"/>
<dbReference type="InParanoid" id="A0A7C8IU16"/>
<dbReference type="Pfam" id="PF07967">
    <property type="entry name" value="zf-C3HC"/>
    <property type="match status" value="1"/>
</dbReference>
<dbReference type="GO" id="GO:0008270">
    <property type="term" value="F:zinc ion binding"/>
    <property type="evidence" value="ECO:0007669"/>
    <property type="project" value="UniProtKB-KW"/>
</dbReference>
<comment type="caution">
    <text evidence="9">The sequence shown here is derived from an EMBL/GenBank/DDBJ whole genome shotgun (WGS) entry which is preliminary data.</text>
</comment>
<evidence type="ECO:0000313" key="10">
    <source>
        <dbReference type="Proteomes" id="UP000481858"/>
    </source>
</evidence>
<feature type="region of interest" description="Disordered" evidence="6">
    <location>
        <begin position="1"/>
        <end position="70"/>
    </location>
</feature>
<feature type="compositionally biased region" description="Basic and acidic residues" evidence="6">
    <location>
        <begin position="462"/>
        <end position="474"/>
    </location>
</feature>
<proteinExistence type="predicted"/>
<dbReference type="Proteomes" id="UP000481858">
    <property type="component" value="Unassembled WGS sequence"/>
</dbReference>
<evidence type="ECO:0000256" key="4">
    <source>
        <dbReference type="ARBA" id="ARBA00022833"/>
    </source>
</evidence>
<comment type="subcellular location">
    <subcellularLocation>
        <location evidence="1">Nucleus</location>
    </subcellularLocation>
</comment>
<dbReference type="GO" id="GO:0005634">
    <property type="term" value="C:nucleus"/>
    <property type="evidence" value="ECO:0007669"/>
    <property type="project" value="UniProtKB-SubCell"/>
</dbReference>
<organism evidence="9 10">
    <name type="scientific">Xylaria multiplex</name>
    <dbReference type="NCBI Taxonomy" id="323545"/>
    <lineage>
        <taxon>Eukaryota</taxon>
        <taxon>Fungi</taxon>
        <taxon>Dikarya</taxon>
        <taxon>Ascomycota</taxon>
        <taxon>Pezizomycotina</taxon>
        <taxon>Sordariomycetes</taxon>
        <taxon>Xylariomycetidae</taxon>
        <taxon>Xylariales</taxon>
        <taxon>Xylariaceae</taxon>
        <taxon>Xylaria</taxon>
    </lineage>
</organism>
<feature type="region of interest" description="Disordered" evidence="6">
    <location>
        <begin position="414"/>
        <end position="520"/>
    </location>
</feature>
<feature type="compositionally biased region" description="Low complexity" evidence="6">
    <location>
        <begin position="36"/>
        <end position="51"/>
    </location>
</feature>
<keyword evidence="2" id="KW-0479">Metal-binding</keyword>
<feature type="domain" description="C3HC-type" evidence="7">
    <location>
        <begin position="130"/>
        <end position="267"/>
    </location>
</feature>